<dbReference type="Gene3D" id="3.90.1510.10">
    <property type="entry name" value="Glycerate kinase, domain 2"/>
    <property type="match status" value="1"/>
</dbReference>
<dbReference type="Gene3D" id="3.40.50.10350">
    <property type="entry name" value="Glycerate kinase, domain 1"/>
    <property type="match status" value="1"/>
</dbReference>
<dbReference type="InterPro" id="IPR018193">
    <property type="entry name" value="Glyc_kinase_flavodox-like_fold"/>
</dbReference>
<evidence type="ECO:0000256" key="1">
    <source>
        <dbReference type="ARBA" id="ARBA00006284"/>
    </source>
</evidence>
<dbReference type="PIRSF" id="PIRSF006078">
    <property type="entry name" value="GlxK"/>
    <property type="match status" value="1"/>
</dbReference>
<dbReference type="RefSeq" id="WP_344336966.1">
    <property type="nucleotide sequence ID" value="NZ_BAAAPZ010000007.1"/>
</dbReference>
<organism evidence="5 6">
    <name type="scientific">Brevibacterium salitolerans</name>
    <dbReference type="NCBI Taxonomy" id="1403566"/>
    <lineage>
        <taxon>Bacteria</taxon>
        <taxon>Bacillati</taxon>
        <taxon>Actinomycetota</taxon>
        <taxon>Actinomycetes</taxon>
        <taxon>Micrococcales</taxon>
        <taxon>Brevibacteriaceae</taxon>
        <taxon>Brevibacterium</taxon>
    </lineage>
</organism>
<keyword evidence="2 4" id="KW-0808">Transferase</keyword>
<sequence length="374" mass="37202">MRILLACDKFKGTLTSAQVARTLAAPLSSAGHTTVSVPVADGGDGTVAAALAAGFSARTTEVTGPLGTPAQATWAVREDTAIVELAEASGIALLQPTRETAYAADTRGTGELIAAALDAGCSRIVLGVGGSSSTDGGAGMLTALGARFLTADGEPVAPGGGGLQQLSRADLSGMDPRLAAAEVVLASDVDNPLLGPRGAAAVYGPQKGAAPEDVARLDAALARFSATLQETTGADRQAVIRAAETPGAGAAGGTGFGALVGLSARLMPGAEYIMELVGFDAELARADLVVTGEGRFDRQTLSGKGPGEVIARAAARGLPVWVVCGASELEASALQGTGVAGMVEMREFAPVETCLREPERVLAEAAGALAGRLA</sequence>
<evidence type="ECO:0000256" key="3">
    <source>
        <dbReference type="ARBA" id="ARBA00022777"/>
    </source>
</evidence>
<evidence type="ECO:0000313" key="5">
    <source>
        <dbReference type="EMBL" id="GAA2097667.1"/>
    </source>
</evidence>
<gene>
    <name evidence="5" type="ORF">GCM10009823_18460</name>
</gene>
<dbReference type="EMBL" id="BAAAPZ010000007">
    <property type="protein sequence ID" value="GAA2097667.1"/>
    <property type="molecule type" value="Genomic_DNA"/>
</dbReference>
<evidence type="ECO:0000313" key="6">
    <source>
        <dbReference type="Proteomes" id="UP001500984"/>
    </source>
</evidence>
<accession>A0ABP5IEL9</accession>
<dbReference type="InterPro" id="IPR018197">
    <property type="entry name" value="Glycerate_kinase_RE-like"/>
</dbReference>
<keyword evidence="3 4" id="KW-0418">Kinase</keyword>
<keyword evidence="6" id="KW-1185">Reference proteome</keyword>
<dbReference type="InterPro" id="IPR004381">
    <property type="entry name" value="Glycerate_kinase"/>
</dbReference>
<proteinExistence type="inferred from homology"/>
<protein>
    <submittedName>
        <fullName evidence="5">Glycerate kinase</fullName>
    </submittedName>
</protein>
<dbReference type="PANTHER" id="PTHR21599:SF0">
    <property type="entry name" value="GLYCERATE KINASE"/>
    <property type="match status" value="1"/>
</dbReference>
<evidence type="ECO:0000256" key="2">
    <source>
        <dbReference type="ARBA" id="ARBA00022679"/>
    </source>
</evidence>
<dbReference type="InterPro" id="IPR036129">
    <property type="entry name" value="Glycerate_kinase_sf"/>
</dbReference>
<dbReference type="SUPFAM" id="SSF110738">
    <property type="entry name" value="Glycerate kinase I"/>
    <property type="match status" value="1"/>
</dbReference>
<evidence type="ECO:0000256" key="4">
    <source>
        <dbReference type="PIRNR" id="PIRNR006078"/>
    </source>
</evidence>
<dbReference type="GO" id="GO:0016301">
    <property type="term" value="F:kinase activity"/>
    <property type="evidence" value="ECO:0007669"/>
    <property type="project" value="UniProtKB-KW"/>
</dbReference>
<reference evidence="6" key="1">
    <citation type="journal article" date="2019" name="Int. J. Syst. Evol. Microbiol.">
        <title>The Global Catalogue of Microorganisms (GCM) 10K type strain sequencing project: providing services to taxonomists for standard genome sequencing and annotation.</title>
        <authorList>
            <consortium name="The Broad Institute Genomics Platform"/>
            <consortium name="The Broad Institute Genome Sequencing Center for Infectious Disease"/>
            <person name="Wu L."/>
            <person name="Ma J."/>
        </authorList>
    </citation>
    <scope>NUCLEOTIDE SEQUENCE [LARGE SCALE GENOMIC DNA]</scope>
    <source>
        <strain evidence="6">JCM 15900</strain>
    </source>
</reference>
<name>A0ABP5IEL9_9MICO</name>
<comment type="similarity">
    <text evidence="1 4">Belongs to the glycerate kinase type-1 family.</text>
</comment>
<dbReference type="Pfam" id="PF02595">
    <property type="entry name" value="Gly_kinase"/>
    <property type="match status" value="1"/>
</dbReference>
<dbReference type="PANTHER" id="PTHR21599">
    <property type="entry name" value="GLYCERATE KINASE"/>
    <property type="match status" value="1"/>
</dbReference>
<dbReference type="NCBIfam" id="TIGR00045">
    <property type="entry name" value="glycerate kinase"/>
    <property type="match status" value="1"/>
</dbReference>
<comment type="caution">
    <text evidence="5">The sequence shown here is derived from an EMBL/GenBank/DDBJ whole genome shotgun (WGS) entry which is preliminary data.</text>
</comment>
<dbReference type="Proteomes" id="UP001500984">
    <property type="component" value="Unassembled WGS sequence"/>
</dbReference>